<dbReference type="Proteomes" id="UP001324634">
    <property type="component" value="Chromosome"/>
</dbReference>
<dbReference type="AlphaFoldDB" id="A0AAX4HQX9"/>
<accession>A0AAX4HQX9</accession>
<proteinExistence type="predicted"/>
<name>A0AAX4HQX9_9BACT</name>
<gene>
    <name evidence="1" type="ORF">SOO65_02585</name>
</gene>
<evidence type="ECO:0000313" key="2">
    <source>
        <dbReference type="Proteomes" id="UP001324634"/>
    </source>
</evidence>
<reference evidence="1 2" key="1">
    <citation type="submission" date="2023-11" db="EMBL/GenBank/DDBJ databases">
        <title>Peredibacter starrii A3.12.</title>
        <authorList>
            <person name="Mitchell R.J."/>
        </authorList>
    </citation>
    <scope>NUCLEOTIDE SEQUENCE [LARGE SCALE GENOMIC DNA]</scope>
    <source>
        <strain evidence="1 2">A3.12</strain>
    </source>
</reference>
<dbReference type="KEGG" id="psti:SOO65_02585"/>
<protein>
    <submittedName>
        <fullName evidence="1">Uncharacterized protein</fullName>
    </submittedName>
</protein>
<dbReference type="EMBL" id="CP139487">
    <property type="protein sequence ID" value="WPU65627.1"/>
    <property type="molecule type" value="Genomic_DNA"/>
</dbReference>
<dbReference type="RefSeq" id="WP_321396481.1">
    <property type="nucleotide sequence ID" value="NZ_CP139487.1"/>
</dbReference>
<evidence type="ECO:0000313" key="1">
    <source>
        <dbReference type="EMBL" id="WPU65627.1"/>
    </source>
</evidence>
<keyword evidence="2" id="KW-1185">Reference proteome</keyword>
<organism evidence="1 2">
    <name type="scientific">Peredibacter starrii</name>
    <dbReference type="NCBI Taxonomy" id="28202"/>
    <lineage>
        <taxon>Bacteria</taxon>
        <taxon>Pseudomonadati</taxon>
        <taxon>Bdellovibrionota</taxon>
        <taxon>Bacteriovoracia</taxon>
        <taxon>Bacteriovoracales</taxon>
        <taxon>Bacteriovoracaceae</taxon>
        <taxon>Peredibacter</taxon>
    </lineage>
</organism>
<sequence length="366" mass="42583">MSEDKPAVELLPVHGYNHAMLYLNILDKHYICVSRARAHIDPHPTSASIYIGEYWKDITFSHFAPLFNAGDFFEFIKHAQREYGGLANLLHSEKDNAIKIYVGYDTMVPFFLYSLVQIDQTFGLSHEILRSIIKKTNERFWIWDNKRLNLSVELYRAFKDDIGEIPECDLLFKDKTIVSLPFEYVFLFYAHGKISKQELKAKFQSLKSYMVGMSLIQVVKSGLETLLNDARVLKDFKGIDIEAYDDIVPILEEDELLNGLFIKRISTKDVTWVEERLEEIKFLMSLLKAYDLDSHDPFPSYDEFKKIQEVYYGPNQDKALDEILSGAGPNLHELDFFKEYTNKMNTTLIHYVSVKLARKDQVVLND</sequence>